<evidence type="ECO:0000259" key="3">
    <source>
        <dbReference type="PROSITE" id="PS51000"/>
    </source>
</evidence>
<accession>A0A1I2DID9</accession>
<dbReference type="Pfam" id="PF25583">
    <property type="entry name" value="WCX"/>
    <property type="match status" value="1"/>
</dbReference>
<dbReference type="InterPro" id="IPR001034">
    <property type="entry name" value="DeoR_HTH"/>
</dbReference>
<dbReference type="InterPro" id="IPR051534">
    <property type="entry name" value="CBASS_pafABC_assoc_protein"/>
</dbReference>
<dbReference type="PIRSF" id="PIRSF016838">
    <property type="entry name" value="PafC"/>
    <property type="match status" value="1"/>
</dbReference>
<dbReference type="PANTHER" id="PTHR34580">
    <property type="match status" value="1"/>
</dbReference>
<dbReference type="AlphaFoldDB" id="A0A1I2DID9"/>
<dbReference type="InterPro" id="IPR028349">
    <property type="entry name" value="PafC-like"/>
</dbReference>
<dbReference type="Gene3D" id="1.10.10.10">
    <property type="entry name" value="Winged helix-like DNA-binding domain superfamily/Winged helix DNA-binding domain"/>
    <property type="match status" value="1"/>
</dbReference>
<evidence type="ECO:0000313" key="5">
    <source>
        <dbReference type="Proteomes" id="UP000183410"/>
    </source>
</evidence>
<dbReference type="GO" id="GO:0003677">
    <property type="term" value="F:DNA binding"/>
    <property type="evidence" value="ECO:0007669"/>
    <property type="project" value="UniProtKB-KW"/>
</dbReference>
<sequence length="315" mass="35994">MNKTERLLAIVLELQRKGMMRAEDLAAVFETSVRTIYRDMQALSESGVPLIGEPGVGYSLMEGYFLPPVSFTVEEAVTLLIGTVFVEQQFDEGYTSKAGAARGKIEAILPEHVREEADRVRAAIKLLAPYDPLAGGVDKQKINILRTAILEQRKIRLHYKKTYADEDGNRHSTRIVAPYGLVLTQGNWLLLAYCELRASLRHFRLSRMEQLALLDERFKRPQDFDLQAYVPENDRKLPVRIWVNPTIADKVKEQNNFYMESLEETEDGLYVNFLVRVQEELLHWILGWGSGVVVLEPESLRLQVRAEAAKILESY</sequence>
<dbReference type="InterPro" id="IPR026881">
    <property type="entry name" value="WYL_dom"/>
</dbReference>
<keyword evidence="2" id="KW-0804">Transcription</keyword>
<dbReference type="EMBL" id="FONN01000007">
    <property type="protein sequence ID" value="SFE80304.1"/>
    <property type="molecule type" value="Genomic_DNA"/>
</dbReference>
<dbReference type="Pfam" id="PF13280">
    <property type="entry name" value="WYL"/>
    <property type="match status" value="1"/>
</dbReference>
<keyword evidence="1" id="KW-0805">Transcription regulation</keyword>
<evidence type="ECO:0000313" key="4">
    <source>
        <dbReference type="EMBL" id="SFE80304.1"/>
    </source>
</evidence>
<dbReference type="PROSITE" id="PS51000">
    <property type="entry name" value="HTH_DEOR_2"/>
    <property type="match status" value="1"/>
</dbReference>
<dbReference type="Pfam" id="PF08279">
    <property type="entry name" value="HTH_11"/>
    <property type="match status" value="1"/>
</dbReference>
<feature type="domain" description="HTH deoR-type" evidence="3">
    <location>
        <begin position="3"/>
        <end position="58"/>
    </location>
</feature>
<keyword evidence="4" id="KW-0238">DNA-binding</keyword>
<dbReference type="RefSeq" id="WP_046232753.1">
    <property type="nucleotide sequence ID" value="NZ_FONN01000007.1"/>
</dbReference>
<evidence type="ECO:0000256" key="2">
    <source>
        <dbReference type="ARBA" id="ARBA00023163"/>
    </source>
</evidence>
<dbReference type="OrthoDB" id="9815009at2"/>
<dbReference type="PROSITE" id="PS52050">
    <property type="entry name" value="WYL"/>
    <property type="match status" value="1"/>
</dbReference>
<reference evidence="5" key="1">
    <citation type="submission" date="2016-10" db="EMBL/GenBank/DDBJ databases">
        <authorList>
            <person name="Varghese N."/>
            <person name="Submissions S."/>
        </authorList>
    </citation>
    <scope>NUCLEOTIDE SEQUENCE [LARGE SCALE GENOMIC DNA]</scope>
    <source>
        <strain evidence="5">CGMCC 1.10223</strain>
    </source>
</reference>
<name>A0A1I2DID9_9BACL</name>
<protein>
    <submittedName>
        <fullName evidence="4">Predicted DNA-binding transcriptional regulator YafY, contains an HTH and WYL domains</fullName>
    </submittedName>
</protein>
<dbReference type="InterPro" id="IPR013196">
    <property type="entry name" value="HTH_11"/>
</dbReference>
<dbReference type="InterPro" id="IPR036388">
    <property type="entry name" value="WH-like_DNA-bd_sf"/>
</dbReference>
<gene>
    <name evidence="4" type="ORF">SAMN04487969_10728</name>
</gene>
<keyword evidence="5" id="KW-1185">Reference proteome</keyword>
<dbReference type="Proteomes" id="UP000183410">
    <property type="component" value="Unassembled WGS sequence"/>
</dbReference>
<dbReference type="GO" id="GO:0003700">
    <property type="term" value="F:DNA-binding transcription factor activity"/>
    <property type="evidence" value="ECO:0007669"/>
    <property type="project" value="InterPro"/>
</dbReference>
<dbReference type="SUPFAM" id="SSF46785">
    <property type="entry name" value="Winged helix' DNA-binding domain"/>
    <property type="match status" value="1"/>
</dbReference>
<dbReference type="PANTHER" id="PTHR34580:SF1">
    <property type="entry name" value="PROTEIN PAFC"/>
    <property type="match status" value="1"/>
</dbReference>
<evidence type="ECO:0000256" key="1">
    <source>
        <dbReference type="ARBA" id="ARBA00023015"/>
    </source>
</evidence>
<proteinExistence type="predicted"/>
<organism evidence="4 5">
    <name type="scientific">Paenibacillus algorifonticola</name>
    <dbReference type="NCBI Taxonomy" id="684063"/>
    <lineage>
        <taxon>Bacteria</taxon>
        <taxon>Bacillati</taxon>
        <taxon>Bacillota</taxon>
        <taxon>Bacilli</taxon>
        <taxon>Bacillales</taxon>
        <taxon>Paenibacillaceae</taxon>
        <taxon>Paenibacillus</taxon>
    </lineage>
</organism>
<dbReference type="InterPro" id="IPR057727">
    <property type="entry name" value="WCX_dom"/>
</dbReference>
<dbReference type="InterPro" id="IPR036390">
    <property type="entry name" value="WH_DNA-bd_sf"/>
</dbReference>